<protein>
    <submittedName>
        <fullName evidence="1">Uncharacterized protein</fullName>
    </submittedName>
</protein>
<evidence type="ECO:0000313" key="2">
    <source>
        <dbReference type="Proteomes" id="UP000322165"/>
    </source>
</evidence>
<dbReference type="Proteomes" id="UP000322165">
    <property type="component" value="Unassembled WGS sequence"/>
</dbReference>
<dbReference type="EMBL" id="VUOD01000007">
    <property type="protein sequence ID" value="KAA2284329.1"/>
    <property type="molecule type" value="Genomic_DNA"/>
</dbReference>
<dbReference type="RefSeq" id="WP_149861020.1">
    <property type="nucleotide sequence ID" value="NZ_VUOD01000007.1"/>
</dbReference>
<gene>
    <name evidence="1" type="ORF">F0415_09685</name>
</gene>
<proteinExistence type="predicted"/>
<name>A0A5B2Z8M1_9GAMM</name>
<dbReference type="AlphaFoldDB" id="A0A5B2Z8M1"/>
<organism evidence="1 2">
    <name type="scientific">Arenimonas fontis</name>
    <dbReference type="NCBI Taxonomy" id="2608255"/>
    <lineage>
        <taxon>Bacteria</taxon>
        <taxon>Pseudomonadati</taxon>
        <taxon>Pseudomonadota</taxon>
        <taxon>Gammaproteobacteria</taxon>
        <taxon>Lysobacterales</taxon>
        <taxon>Lysobacteraceae</taxon>
        <taxon>Arenimonas</taxon>
    </lineage>
</organism>
<evidence type="ECO:0000313" key="1">
    <source>
        <dbReference type="EMBL" id="KAA2284329.1"/>
    </source>
</evidence>
<reference evidence="1 2" key="2">
    <citation type="submission" date="2019-09" db="EMBL/GenBank/DDBJ databases">
        <authorList>
            <person name="Mazur A."/>
        </authorList>
    </citation>
    <scope>NUCLEOTIDE SEQUENCE [LARGE SCALE GENOMIC DNA]</scope>
    <source>
        <strain evidence="1 2">3729k</strain>
    </source>
</reference>
<keyword evidence="2" id="KW-1185">Reference proteome</keyword>
<sequence length="277" mass="29716">MRDEDYLDLPVICRPAGVDGRPSWLGYRLPGDIAETLGIPAGPWPVPVRFLHEHLGRTRRLIDPGALCAFLMADRARPRPSPRHIAGTEMQRALLAHLAGGDIRERVLAGGTDWRAEFGPAPSGPAVGLQAHARTLALLAPGAEAALRITCFEPLDHCVAGMLLDLVRRRPPADGQEAVSPDFRALLERADAFTNHHARRLGRPHLRAWPGGLEGSRPGCYPPDLSAALPAAQCGIQLRLRDAWGQYLDALLGDEHAARQAAATGITPAPAPGSAPR</sequence>
<reference evidence="1 2" key="1">
    <citation type="submission" date="2019-09" db="EMBL/GenBank/DDBJ databases">
        <title>Arenimonas chukotkensis sp. nov., a bacterium isolated from Chukotka hot spring, Arctic region, Russia.</title>
        <authorList>
            <person name="Zayulina K.S."/>
            <person name="Prokofeva M.I."/>
            <person name="Elcheninov A.G."/>
            <person name="Novikov A."/>
            <person name="Kochetkova T.V."/>
            <person name="Kublanov I.V."/>
        </authorList>
    </citation>
    <scope>NUCLEOTIDE SEQUENCE [LARGE SCALE GENOMIC DNA]</scope>
    <source>
        <strain evidence="1 2">3729k</strain>
    </source>
</reference>
<accession>A0A5B2Z8M1</accession>
<comment type="caution">
    <text evidence="1">The sequence shown here is derived from an EMBL/GenBank/DDBJ whole genome shotgun (WGS) entry which is preliminary data.</text>
</comment>